<evidence type="ECO:0000256" key="2">
    <source>
        <dbReference type="ARBA" id="ARBA00006133"/>
    </source>
</evidence>
<feature type="compositionally biased region" description="Acidic residues" evidence="4">
    <location>
        <begin position="598"/>
        <end position="609"/>
    </location>
</feature>
<accession>A0A9P0YGF6</accession>
<evidence type="ECO:0000313" key="8">
    <source>
        <dbReference type="Proteomes" id="UP001152484"/>
    </source>
</evidence>
<dbReference type="InterPro" id="IPR038528">
    <property type="entry name" value="TEL2_C_sf"/>
</dbReference>
<dbReference type="GO" id="GO:0005829">
    <property type="term" value="C:cytosol"/>
    <property type="evidence" value="ECO:0007669"/>
    <property type="project" value="TreeGrafter"/>
</dbReference>
<feature type="domain" description="TELO2 ARM repeat" evidence="6">
    <location>
        <begin position="275"/>
        <end position="516"/>
    </location>
</feature>
<evidence type="ECO:0000313" key="7">
    <source>
        <dbReference type="EMBL" id="CAH9052969.1"/>
    </source>
</evidence>
<name>A0A9P0YGF6_CUSEU</name>
<dbReference type="Gene3D" id="1.25.40.720">
    <property type="entry name" value="Telomere length regulation protein 2, C-terminal domain"/>
    <property type="match status" value="1"/>
</dbReference>
<dbReference type="Pfam" id="PF25320">
    <property type="entry name" value="TELO2_ARM"/>
    <property type="match status" value="1"/>
</dbReference>
<feature type="domain" description="Telomere length regulation protein conserved" evidence="5">
    <location>
        <begin position="633"/>
        <end position="744"/>
    </location>
</feature>
<dbReference type="Proteomes" id="UP001152484">
    <property type="component" value="Unassembled WGS sequence"/>
</dbReference>
<evidence type="ECO:0000259" key="5">
    <source>
        <dbReference type="Pfam" id="PF10193"/>
    </source>
</evidence>
<evidence type="ECO:0000256" key="4">
    <source>
        <dbReference type="SAM" id="MobiDB-lite"/>
    </source>
</evidence>
<dbReference type="Pfam" id="PF10193">
    <property type="entry name" value="Telomere_reg-2"/>
    <property type="match status" value="1"/>
</dbReference>
<feature type="region of interest" description="Disordered" evidence="4">
    <location>
        <begin position="598"/>
        <end position="619"/>
    </location>
</feature>
<dbReference type="GO" id="GO:0051083">
    <property type="term" value="P:'de novo' cotranslational protein folding"/>
    <property type="evidence" value="ECO:0007669"/>
    <property type="project" value="TreeGrafter"/>
</dbReference>
<evidence type="ECO:0000259" key="6">
    <source>
        <dbReference type="Pfam" id="PF25320"/>
    </source>
</evidence>
<dbReference type="EMBL" id="CAMAPE010000002">
    <property type="protein sequence ID" value="CAH9052969.1"/>
    <property type="molecule type" value="Genomic_DNA"/>
</dbReference>
<proteinExistence type="inferred from homology"/>
<evidence type="ECO:0000256" key="3">
    <source>
        <dbReference type="ARBA" id="ARBA00022490"/>
    </source>
</evidence>
<dbReference type="PANTHER" id="PTHR15830">
    <property type="entry name" value="TELOMERE LENGTH REGULATION PROTEIN TEL2 FAMILY MEMBER"/>
    <property type="match status" value="1"/>
</dbReference>
<dbReference type="OrthoDB" id="10258062at2759"/>
<dbReference type="GO" id="GO:0042162">
    <property type="term" value="F:telomeric DNA binding"/>
    <property type="evidence" value="ECO:0007669"/>
    <property type="project" value="TreeGrafter"/>
</dbReference>
<sequence>MEDFHSESVNCRREVEKAITEKVGQVICSIKEASHVDQVIATLHSIAILLFPLDSRSFLGSIDEQYREQIQRALVPDSDKRSEWHQIFYKGAAFRMLAHILLYDVALDWLACFPTSARVHVYDVFFINGHVTEVIQTLVPALQGRNIDTQDLNAVCLNAERLILLCLFENDGLLRIVIEFSSDSRAKGYTHESVQQIIFQVSQLITSIPDKARARAPTSLSSSLFYKRITTQLLDGAEESDRNSDETLYFDKSKTDFALLFVGQAFTRICRRGFADVLLSVLIPRILKSVRSLLEPNANLTVSEAFESKPGLRFFLKIMEAVQDPHSVERLCEQLLNQLAAQKVRDDEAYWILWILFHRIYEHKTSIRSMFRDKFLLWKVFPICCSRWILHIAVFECEPNTSLATKHCNVRAHLDTVQHLAIAWSKKEFVQSAPIEQQAYITAALGLCLENISKEDLDATKDALHSILQGVSCRLNSPDHLVRKMASNVALAFSRIIDPKNPLYLDDSCHDETIDWEYGLGNFEKGSCLLPNCTDEDISRKEDSPSISERKEFVDRSHDDMSNNMMVNCKRLHEWKMVDPDEIVDPALLITELAPYEDDDDITNEDSESSSDSSLQPYDLVDDDTDLKRKFSQLADVIGALRKPDDAEGVEQALDVAEKLVRAFPDELKFVAGDLTRALVHVRCSDSTVDGEEESAEDKREKALVALIATCPNESLNELNKLIYSPNLDVSQRILILEVMTSAALELANSQTSKPKQDSRFLVSSMSDQPWFVPKNIGPPGATSWKEVSTPGTPLNWSYSYERELPSKPSQIKKGRKTRRWSLQPSTKQETQLDCSLNKFPQYAAMFMLPVMQTFDKKRHGVDLLDRDFIVLGKVIYMLGVCMKCAAMHPEASVLASPLLDLLRSREVSSHKEAYVRRSVLFAASCILISLHPSFIKSALVEGNADFLNGLEWVRTWALSVAESDTDRECYTLAMSCIQLHSEMVLQVSRVVDKVEESHTLLPSNMWRSGGAIKFY</sequence>
<dbReference type="AlphaFoldDB" id="A0A9P0YGF6"/>
<dbReference type="GO" id="GO:0051879">
    <property type="term" value="F:Hsp90 protein binding"/>
    <property type="evidence" value="ECO:0007669"/>
    <property type="project" value="TreeGrafter"/>
</dbReference>
<keyword evidence="3" id="KW-0963">Cytoplasm</keyword>
<comment type="subcellular location">
    <subcellularLocation>
        <location evidence="1">Cytoplasm</location>
    </subcellularLocation>
</comment>
<reference evidence="7" key="1">
    <citation type="submission" date="2022-07" db="EMBL/GenBank/DDBJ databases">
        <authorList>
            <person name="Macas J."/>
            <person name="Novak P."/>
            <person name="Neumann P."/>
        </authorList>
    </citation>
    <scope>NUCLEOTIDE SEQUENCE</scope>
</reference>
<dbReference type="InterPro" id="IPR051970">
    <property type="entry name" value="TEL2_Regulation"/>
</dbReference>
<evidence type="ECO:0000256" key="1">
    <source>
        <dbReference type="ARBA" id="ARBA00004496"/>
    </source>
</evidence>
<dbReference type="InterPro" id="IPR019337">
    <property type="entry name" value="Telomere_length_regulation_dom"/>
</dbReference>
<keyword evidence="8" id="KW-1185">Reference proteome</keyword>
<gene>
    <name evidence="7" type="ORF">CEURO_LOCUS428</name>
</gene>
<comment type="similarity">
    <text evidence="2">Belongs to the TEL2 family.</text>
</comment>
<dbReference type="InterPro" id="IPR057348">
    <property type="entry name" value="TELO2_ARM"/>
</dbReference>
<organism evidence="7 8">
    <name type="scientific">Cuscuta europaea</name>
    <name type="common">European dodder</name>
    <dbReference type="NCBI Taxonomy" id="41803"/>
    <lineage>
        <taxon>Eukaryota</taxon>
        <taxon>Viridiplantae</taxon>
        <taxon>Streptophyta</taxon>
        <taxon>Embryophyta</taxon>
        <taxon>Tracheophyta</taxon>
        <taxon>Spermatophyta</taxon>
        <taxon>Magnoliopsida</taxon>
        <taxon>eudicotyledons</taxon>
        <taxon>Gunneridae</taxon>
        <taxon>Pentapetalae</taxon>
        <taxon>asterids</taxon>
        <taxon>lamiids</taxon>
        <taxon>Solanales</taxon>
        <taxon>Convolvulaceae</taxon>
        <taxon>Cuscuteae</taxon>
        <taxon>Cuscuta</taxon>
        <taxon>Cuscuta subgen. Cuscuta</taxon>
    </lineage>
</organism>
<protein>
    <recommendedName>
        <fullName evidence="9">Telomere length regulation protein conserved domain-containing protein</fullName>
    </recommendedName>
</protein>
<comment type="caution">
    <text evidence="7">The sequence shown here is derived from an EMBL/GenBank/DDBJ whole genome shotgun (WGS) entry which is preliminary data.</text>
</comment>
<dbReference type="PANTHER" id="PTHR15830:SF10">
    <property type="entry name" value="TELOMERE LENGTH REGULATION PROTEIN TEL2 HOMOLOG"/>
    <property type="match status" value="1"/>
</dbReference>
<evidence type="ECO:0008006" key="9">
    <source>
        <dbReference type="Google" id="ProtNLM"/>
    </source>
</evidence>